<accession>X0V471</accession>
<sequence>SSPIPVAVGSKKIVGSKQEAESSKPKMQDEKCKVKNAKWKNS</sequence>
<feature type="compositionally biased region" description="Basic and acidic residues" evidence="1">
    <location>
        <begin position="18"/>
        <end position="33"/>
    </location>
</feature>
<protein>
    <submittedName>
        <fullName evidence="2">Uncharacterized protein</fullName>
    </submittedName>
</protein>
<dbReference type="AlphaFoldDB" id="X0V471"/>
<comment type="caution">
    <text evidence="2">The sequence shown here is derived from an EMBL/GenBank/DDBJ whole genome shotgun (WGS) entry which is preliminary data.</text>
</comment>
<proteinExistence type="predicted"/>
<evidence type="ECO:0000313" key="2">
    <source>
        <dbReference type="EMBL" id="GAF95435.1"/>
    </source>
</evidence>
<reference evidence="2" key="1">
    <citation type="journal article" date="2014" name="Front. Microbiol.">
        <title>High frequency of phylogenetically diverse reductive dehalogenase-homologous genes in deep subseafloor sedimentary metagenomes.</title>
        <authorList>
            <person name="Kawai M."/>
            <person name="Futagami T."/>
            <person name="Toyoda A."/>
            <person name="Takaki Y."/>
            <person name="Nishi S."/>
            <person name="Hori S."/>
            <person name="Arai W."/>
            <person name="Tsubouchi T."/>
            <person name="Morono Y."/>
            <person name="Uchiyama I."/>
            <person name="Ito T."/>
            <person name="Fujiyama A."/>
            <person name="Inagaki F."/>
            <person name="Takami H."/>
        </authorList>
    </citation>
    <scope>NUCLEOTIDE SEQUENCE</scope>
    <source>
        <strain evidence="2">Expedition CK06-06</strain>
    </source>
</reference>
<feature type="non-terminal residue" evidence="2">
    <location>
        <position position="1"/>
    </location>
</feature>
<organism evidence="2">
    <name type="scientific">marine sediment metagenome</name>
    <dbReference type="NCBI Taxonomy" id="412755"/>
    <lineage>
        <taxon>unclassified sequences</taxon>
        <taxon>metagenomes</taxon>
        <taxon>ecological metagenomes</taxon>
    </lineage>
</organism>
<gene>
    <name evidence="2" type="ORF">S01H1_26217</name>
</gene>
<evidence type="ECO:0000256" key="1">
    <source>
        <dbReference type="SAM" id="MobiDB-lite"/>
    </source>
</evidence>
<feature type="region of interest" description="Disordered" evidence="1">
    <location>
        <begin position="1"/>
        <end position="42"/>
    </location>
</feature>
<name>X0V471_9ZZZZ</name>
<dbReference type="EMBL" id="BARS01015882">
    <property type="protein sequence ID" value="GAF95435.1"/>
    <property type="molecule type" value="Genomic_DNA"/>
</dbReference>